<evidence type="ECO:0000313" key="3">
    <source>
        <dbReference type="Proteomes" id="UP001576780"/>
    </source>
</evidence>
<sequence length="116" mass="12686">MDATFTNSGFILKQETADDVWIFEAIFAPTNQPNNVGGNERTISVKPLLDAPIVPTKSAEVTPHTQPQSHAQNDTQEINFVPLLFAGIMIASAFFGIGYLVGRESNRTQQNEASYS</sequence>
<evidence type="ECO:0000256" key="1">
    <source>
        <dbReference type="SAM" id="Phobius"/>
    </source>
</evidence>
<organism evidence="2 3">
    <name type="scientific">Floridaenema evergladense BLCC-F167</name>
    <dbReference type="NCBI Taxonomy" id="3153639"/>
    <lineage>
        <taxon>Bacteria</taxon>
        <taxon>Bacillati</taxon>
        <taxon>Cyanobacteriota</taxon>
        <taxon>Cyanophyceae</taxon>
        <taxon>Oscillatoriophycideae</taxon>
        <taxon>Aerosakkonematales</taxon>
        <taxon>Aerosakkonemataceae</taxon>
        <taxon>Floridanema</taxon>
        <taxon>Floridanema evergladense</taxon>
    </lineage>
</organism>
<dbReference type="EMBL" id="JBHFNT010000092">
    <property type="protein sequence ID" value="MFB2835100.1"/>
    <property type="molecule type" value="Genomic_DNA"/>
</dbReference>
<reference evidence="2 3" key="1">
    <citation type="submission" date="2024-09" db="EMBL/GenBank/DDBJ databases">
        <title>Floridaenema gen nov. (Aerosakkonemataceae, Aerosakkonematales ord. nov., Cyanobacteria) from benthic tropical and subtropical fresh waters, with the description of four new species.</title>
        <authorList>
            <person name="Moretto J.A."/>
            <person name="Berthold D.E."/>
            <person name="Lefler F.W."/>
            <person name="Huang I.-S."/>
            <person name="Laughinghouse H. IV."/>
        </authorList>
    </citation>
    <scope>NUCLEOTIDE SEQUENCE [LARGE SCALE GENOMIC DNA]</scope>
    <source>
        <strain evidence="2 3">BLCC-F167</strain>
    </source>
</reference>
<gene>
    <name evidence="2" type="ORF">ACE1CA_11255</name>
</gene>
<protein>
    <submittedName>
        <fullName evidence="2">Uncharacterized protein</fullName>
    </submittedName>
</protein>
<keyword evidence="1" id="KW-0812">Transmembrane</keyword>
<dbReference type="RefSeq" id="WP_413277523.1">
    <property type="nucleotide sequence ID" value="NZ_JBHFNT010000092.1"/>
</dbReference>
<accession>A0ABV4WJ38</accession>
<name>A0ABV4WJ38_9CYAN</name>
<proteinExistence type="predicted"/>
<feature type="transmembrane region" description="Helical" evidence="1">
    <location>
        <begin position="80"/>
        <end position="101"/>
    </location>
</feature>
<evidence type="ECO:0000313" key="2">
    <source>
        <dbReference type="EMBL" id="MFB2835100.1"/>
    </source>
</evidence>
<comment type="caution">
    <text evidence="2">The sequence shown here is derived from an EMBL/GenBank/DDBJ whole genome shotgun (WGS) entry which is preliminary data.</text>
</comment>
<feature type="non-terminal residue" evidence="2">
    <location>
        <position position="116"/>
    </location>
</feature>
<keyword evidence="3" id="KW-1185">Reference proteome</keyword>
<keyword evidence="1" id="KW-0472">Membrane</keyword>
<dbReference type="Proteomes" id="UP001576780">
    <property type="component" value="Unassembled WGS sequence"/>
</dbReference>
<keyword evidence="1" id="KW-1133">Transmembrane helix</keyword>